<sequence>MNKYIFKTLVIFLALLICGCTSWVKGYGKIRYMRGEKDAVTIQDLINNWQDYDIYYAGLDVRLPLGIMFDPKNNTTALAGRWWKKVEDQKTLIEITEWIYPHTRYYPELSKILGPDDQFYGYLYHSYGFVFLKLIDDNKMYVYDLEDPNDRGEGSDSF</sequence>
<name>A0A8J6NVL8_9BACT</name>
<comment type="caution">
    <text evidence="1">The sequence shown here is derived from an EMBL/GenBank/DDBJ whole genome shotgun (WGS) entry which is preliminary data.</text>
</comment>
<proteinExistence type="predicted"/>
<dbReference type="EMBL" id="JACNJH010000108">
    <property type="protein sequence ID" value="MBC8360813.1"/>
    <property type="molecule type" value="Genomic_DNA"/>
</dbReference>
<protein>
    <recommendedName>
        <fullName evidence="3">Lipoprotein</fullName>
    </recommendedName>
</protein>
<organism evidence="1 2">
    <name type="scientific">Candidatus Desulfatibia profunda</name>
    <dbReference type="NCBI Taxonomy" id="2841695"/>
    <lineage>
        <taxon>Bacteria</taxon>
        <taxon>Pseudomonadati</taxon>
        <taxon>Thermodesulfobacteriota</taxon>
        <taxon>Desulfobacteria</taxon>
        <taxon>Desulfobacterales</taxon>
        <taxon>Desulfobacterales incertae sedis</taxon>
        <taxon>Candidatus Desulfatibia</taxon>
    </lineage>
</organism>
<reference evidence="1 2" key="1">
    <citation type="submission" date="2020-08" db="EMBL/GenBank/DDBJ databases">
        <title>Bridging the membrane lipid divide: bacteria of the FCB group superphylum have the potential to synthesize archaeal ether lipids.</title>
        <authorList>
            <person name="Villanueva L."/>
            <person name="Von Meijenfeldt F.A.B."/>
            <person name="Westbye A.B."/>
            <person name="Yadav S."/>
            <person name="Hopmans E.C."/>
            <person name="Dutilh B.E."/>
            <person name="Sinninghe Damste J.S."/>
        </authorList>
    </citation>
    <scope>NUCLEOTIDE SEQUENCE [LARGE SCALE GENOMIC DNA]</scope>
    <source>
        <strain evidence="1">NIOZ-UU30</strain>
    </source>
</reference>
<evidence type="ECO:0000313" key="2">
    <source>
        <dbReference type="Proteomes" id="UP000603434"/>
    </source>
</evidence>
<dbReference type="AlphaFoldDB" id="A0A8J6NVL8"/>
<gene>
    <name evidence="1" type="ORF">H8E23_05400</name>
</gene>
<accession>A0A8J6NVL8</accession>
<dbReference type="PROSITE" id="PS51257">
    <property type="entry name" value="PROKAR_LIPOPROTEIN"/>
    <property type="match status" value="1"/>
</dbReference>
<evidence type="ECO:0008006" key="3">
    <source>
        <dbReference type="Google" id="ProtNLM"/>
    </source>
</evidence>
<dbReference type="Proteomes" id="UP000603434">
    <property type="component" value="Unassembled WGS sequence"/>
</dbReference>
<evidence type="ECO:0000313" key="1">
    <source>
        <dbReference type="EMBL" id="MBC8360813.1"/>
    </source>
</evidence>